<dbReference type="Pfam" id="PF07920">
    <property type="entry name" value="DUF1684"/>
    <property type="match status" value="1"/>
</dbReference>
<sequence>MGGDSDTAPGTPAVAVMDWRLRTFELYAAVRAKAGADGPAASHALWVRGRDAMFATHPASALGAQEKARFTGLPVAAYDPAFRFECRLSPEGAGEEMLVRTGTDGTVPFERLGTFHVPGAGSLAAWLLRGYGGGIFVPFRDAGSGRPGGSYGAGRYLLDTIKGAFLGQAGGTFTLDFNFAYNPSCAYDEAWACPLPGPANRLPAAIPVGELYRPELGGHPAGP</sequence>
<proteinExistence type="predicted"/>
<protein>
    <submittedName>
        <fullName evidence="1">DUF1684 domain-containing protein</fullName>
    </submittedName>
</protein>
<dbReference type="PANTHER" id="PTHR41913:SF1">
    <property type="entry name" value="DUF1684 DOMAIN-CONTAINING PROTEIN"/>
    <property type="match status" value="1"/>
</dbReference>
<name>A0A7Y7IF44_9MICC</name>
<accession>A0A7Y7IF44</accession>
<reference evidence="1 2" key="1">
    <citation type="submission" date="2020-02" db="EMBL/GenBank/DDBJ databases">
        <title>Genome sequence of strain AETb3-4.</title>
        <authorList>
            <person name="Gao J."/>
            <person name="Zhang X."/>
        </authorList>
    </citation>
    <scope>NUCLEOTIDE SEQUENCE [LARGE SCALE GENOMIC DNA]</scope>
    <source>
        <strain evidence="1 2">AETb3-4</strain>
    </source>
</reference>
<evidence type="ECO:0000313" key="2">
    <source>
        <dbReference type="Proteomes" id="UP000543556"/>
    </source>
</evidence>
<evidence type="ECO:0000313" key="1">
    <source>
        <dbReference type="EMBL" id="NVM94153.1"/>
    </source>
</evidence>
<comment type="caution">
    <text evidence="1">The sequence shown here is derived from an EMBL/GenBank/DDBJ whole genome shotgun (WGS) entry which is preliminary data.</text>
</comment>
<gene>
    <name evidence="1" type="ORF">G6034_04355</name>
</gene>
<dbReference type="RefSeq" id="WP_176633889.1">
    <property type="nucleotide sequence ID" value="NZ_JAAMFM010000004.1"/>
</dbReference>
<dbReference type="InterPro" id="IPR012467">
    <property type="entry name" value="DUF1684"/>
</dbReference>
<dbReference type="EMBL" id="JAAMFM010000004">
    <property type="protein sequence ID" value="NVM94153.1"/>
    <property type="molecule type" value="Genomic_DNA"/>
</dbReference>
<organism evidence="1 2">
    <name type="scientific">Arthrobacter wenxiniae</name>
    <dbReference type="NCBI Taxonomy" id="2713570"/>
    <lineage>
        <taxon>Bacteria</taxon>
        <taxon>Bacillati</taxon>
        <taxon>Actinomycetota</taxon>
        <taxon>Actinomycetes</taxon>
        <taxon>Micrococcales</taxon>
        <taxon>Micrococcaceae</taxon>
        <taxon>Arthrobacter</taxon>
    </lineage>
</organism>
<dbReference type="AlphaFoldDB" id="A0A7Y7IF44"/>
<keyword evidence="2" id="KW-1185">Reference proteome</keyword>
<dbReference type="PANTHER" id="PTHR41913">
    <property type="entry name" value="DUF1684 DOMAIN-CONTAINING PROTEIN"/>
    <property type="match status" value="1"/>
</dbReference>
<dbReference type="Proteomes" id="UP000543556">
    <property type="component" value="Unassembled WGS sequence"/>
</dbReference>